<keyword evidence="2" id="KW-1185">Reference proteome</keyword>
<dbReference type="Proteomes" id="UP001054945">
    <property type="component" value="Unassembled WGS sequence"/>
</dbReference>
<dbReference type="AlphaFoldDB" id="A0AAV4QI85"/>
<comment type="caution">
    <text evidence="1">The sequence shown here is derived from an EMBL/GenBank/DDBJ whole genome shotgun (WGS) entry which is preliminary data.</text>
</comment>
<dbReference type="EMBL" id="BPLR01006274">
    <property type="protein sequence ID" value="GIY08656.1"/>
    <property type="molecule type" value="Genomic_DNA"/>
</dbReference>
<proteinExistence type="predicted"/>
<accession>A0AAV4QI85</accession>
<evidence type="ECO:0000313" key="1">
    <source>
        <dbReference type="EMBL" id="GIY08656.1"/>
    </source>
</evidence>
<evidence type="ECO:0000313" key="2">
    <source>
        <dbReference type="Proteomes" id="UP001054945"/>
    </source>
</evidence>
<gene>
    <name evidence="1" type="ORF">CEXT_535981</name>
</gene>
<organism evidence="1 2">
    <name type="scientific">Caerostris extrusa</name>
    <name type="common">Bark spider</name>
    <name type="synonym">Caerostris bankana</name>
    <dbReference type="NCBI Taxonomy" id="172846"/>
    <lineage>
        <taxon>Eukaryota</taxon>
        <taxon>Metazoa</taxon>
        <taxon>Ecdysozoa</taxon>
        <taxon>Arthropoda</taxon>
        <taxon>Chelicerata</taxon>
        <taxon>Arachnida</taxon>
        <taxon>Araneae</taxon>
        <taxon>Araneomorphae</taxon>
        <taxon>Entelegynae</taxon>
        <taxon>Araneoidea</taxon>
        <taxon>Araneidae</taxon>
        <taxon>Caerostris</taxon>
    </lineage>
</organism>
<reference evidence="1 2" key="1">
    <citation type="submission" date="2021-06" db="EMBL/GenBank/DDBJ databases">
        <title>Caerostris extrusa draft genome.</title>
        <authorList>
            <person name="Kono N."/>
            <person name="Arakawa K."/>
        </authorList>
    </citation>
    <scope>NUCLEOTIDE SEQUENCE [LARGE SCALE GENOMIC DNA]</scope>
</reference>
<protein>
    <submittedName>
        <fullName evidence="1">Uncharacterized protein</fullName>
    </submittedName>
</protein>
<sequence>MFQFELWMASKNMVLKFTDLTQAGVEDQSSCLQEYRINQNCRRSIGIPYSFYRNLIVNSIRRSIFSISIRKPLFPGEIKCGYKFRDNGIWCWTSGYIDDVATFPVPESSVTASTFFNYWRNQRFIYLRLCMHRKEVLDISEINIQHKYRGSDYHYIFFYQIIIKS</sequence>
<name>A0AAV4QI85_CAEEX</name>